<dbReference type="GO" id="GO:0004791">
    <property type="term" value="F:thioredoxin-disulfide reductase (NADPH) activity"/>
    <property type="evidence" value="ECO:0007669"/>
    <property type="project" value="UniProtKB-UniRule"/>
</dbReference>
<dbReference type="SUPFAM" id="SSF51905">
    <property type="entry name" value="FAD/NAD(P)-binding domain"/>
    <property type="match status" value="1"/>
</dbReference>
<name>A0A1F8CUA2_9BACT</name>
<gene>
    <name evidence="9" type="ORF">A2382_02830</name>
</gene>
<evidence type="ECO:0000256" key="6">
    <source>
        <dbReference type="RuleBase" id="RU003880"/>
    </source>
</evidence>
<evidence type="ECO:0000313" key="9">
    <source>
        <dbReference type="EMBL" id="OGM79145.1"/>
    </source>
</evidence>
<dbReference type="InterPro" id="IPR036188">
    <property type="entry name" value="FAD/NAD-bd_sf"/>
</dbReference>
<evidence type="ECO:0000256" key="2">
    <source>
        <dbReference type="ARBA" id="ARBA00022827"/>
    </source>
</evidence>
<organism evidence="9 10">
    <name type="scientific">Candidatus Woesebacteria bacterium RIFOXYB1_FULL_38_16</name>
    <dbReference type="NCBI Taxonomy" id="1802538"/>
    <lineage>
        <taxon>Bacteria</taxon>
        <taxon>Candidatus Woeseibacteriota</taxon>
    </lineage>
</organism>
<dbReference type="Proteomes" id="UP000178999">
    <property type="component" value="Unassembled WGS sequence"/>
</dbReference>
<accession>A0A1F8CUA2</accession>
<keyword evidence="2 6" id="KW-0274">FAD</keyword>
<keyword evidence="3 6" id="KW-0560">Oxidoreductase</keyword>
<feature type="domain" description="FAD/NAD(P)-binding" evidence="8">
    <location>
        <begin position="16"/>
        <end position="303"/>
    </location>
</feature>
<dbReference type="NCBIfam" id="TIGR01292">
    <property type="entry name" value="TRX_reduct"/>
    <property type="match status" value="1"/>
</dbReference>
<comment type="subunit">
    <text evidence="6">Homodimer.</text>
</comment>
<comment type="caution">
    <text evidence="9">The sequence shown here is derived from an EMBL/GenBank/DDBJ whole genome shotgun (WGS) entry which is preliminary data.</text>
</comment>
<dbReference type="PROSITE" id="PS00573">
    <property type="entry name" value="PYRIDINE_REDOX_2"/>
    <property type="match status" value="1"/>
</dbReference>
<evidence type="ECO:0000256" key="7">
    <source>
        <dbReference type="RuleBase" id="RU003881"/>
    </source>
</evidence>
<keyword evidence="7" id="KW-0521">NADP</keyword>
<comment type="cofactor">
    <cofactor evidence="7">
        <name>FAD</name>
        <dbReference type="ChEBI" id="CHEBI:57692"/>
    </cofactor>
    <text evidence="7">Binds 1 FAD per subunit.</text>
</comment>
<sequence>MKDIFASSPKPNEPWDIVIIGSGPAAFTAAIYTTRGAASTLILAGERWGGQLMLTTTVDNFPGFPKGIEGPDLMQLMRTQAERFGTKVIEKNVSSVELAQTPFKLTAGGVEYLAKTILIATGSATRWLNIPGEEKLRGRGVGSCAPCDAPFFKDKTVVVIGGGDSAMEEALVLTKYALKVTIIHRGSEFRASSAMQEKVKKNPKITTLFNTEVKEFIGENKLEKVILFDNQTKKASEILIDGAFIAIGHTPASDIFHGKILLDEKGYIKQGHDPKAQMQTTVPGVFTAGDIHDFRYKQAVSAAGFGCIAALEILYYLDNIKA</sequence>
<reference evidence="9 10" key="1">
    <citation type="journal article" date="2016" name="Nat. Commun.">
        <title>Thousands of microbial genomes shed light on interconnected biogeochemical processes in an aquifer system.</title>
        <authorList>
            <person name="Anantharaman K."/>
            <person name="Brown C.T."/>
            <person name="Hug L.A."/>
            <person name="Sharon I."/>
            <person name="Castelle C.J."/>
            <person name="Probst A.J."/>
            <person name="Thomas B.C."/>
            <person name="Singh A."/>
            <person name="Wilkins M.J."/>
            <person name="Karaoz U."/>
            <person name="Brodie E.L."/>
            <person name="Williams K.H."/>
            <person name="Hubbard S.S."/>
            <person name="Banfield J.F."/>
        </authorList>
    </citation>
    <scope>NUCLEOTIDE SEQUENCE [LARGE SCALE GENOMIC DNA]</scope>
</reference>
<dbReference type="EC" id="1.8.1.9" evidence="6"/>
<keyword evidence="4" id="KW-1015">Disulfide bond</keyword>
<evidence type="ECO:0000256" key="4">
    <source>
        <dbReference type="ARBA" id="ARBA00023157"/>
    </source>
</evidence>
<dbReference type="InterPro" id="IPR023753">
    <property type="entry name" value="FAD/NAD-binding_dom"/>
</dbReference>
<dbReference type="Pfam" id="PF07992">
    <property type="entry name" value="Pyr_redox_2"/>
    <property type="match status" value="1"/>
</dbReference>
<comment type="catalytic activity">
    <reaction evidence="6">
        <text>[thioredoxin]-dithiol + NADP(+) = [thioredoxin]-disulfide + NADPH + H(+)</text>
        <dbReference type="Rhea" id="RHEA:20345"/>
        <dbReference type="Rhea" id="RHEA-COMP:10698"/>
        <dbReference type="Rhea" id="RHEA-COMP:10700"/>
        <dbReference type="ChEBI" id="CHEBI:15378"/>
        <dbReference type="ChEBI" id="CHEBI:29950"/>
        <dbReference type="ChEBI" id="CHEBI:50058"/>
        <dbReference type="ChEBI" id="CHEBI:57783"/>
        <dbReference type="ChEBI" id="CHEBI:58349"/>
        <dbReference type="EC" id="1.8.1.9"/>
    </reaction>
</comment>
<dbReference type="GO" id="GO:0005737">
    <property type="term" value="C:cytoplasm"/>
    <property type="evidence" value="ECO:0007669"/>
    <property type="project" value="InterPro"/>
</dbReference>
<evidence type="ECO:0000313" key="10">
    <source>
        <dbReference type="Proteomes" id="UP000178999"/>
    </source>
</evidence>
<proteinExistence type="inferred from homology"/>
<comment type="similarity">
    <text evidence="6">Belongs to the class-II pyridine nucleotide-disulfide oxidoreductase family.</text>
</comment>
<evidence type="ECO:0000256" key="1">
    <source>
        <dbReference type="ARBA" id="ARBA00022630"/>
    </source>
</evidence>
<dbReference type="EMBL" id="MGHY01000019">
    <property type="protein sequence ID" value="OGM79145.1"/>
    <property type="molecule type" value="Genomic_DNA"/>
</dbReference>
<dbReference type="PRINTS" id="PR00368">
    <property type="entry name" value="FADPNR"/>
</dbReference>
<dbReference type="GO" id="GO:0019430">
    <property type="term" value="P:removal of superoxide radicals"/>
    <property type="evidence" value="ECO:0007669"/>
    <property type="project" value="UniProtKB-UniRule"/>
</dbReference>
<evidence type="ECO:0000259" key="8">
    <source>
        <dbReference type="Pfam" id="PF07992"/>
    </source>
</evidence>
<evidence type="ECO:0000256" key="5">
    <source>
        <dbReference type="ARBA" id="ARBA00023284"/>
    </source>
</evidence>
<dbReference type="InterPro" id="IPR050097">
    <property type="entry name" value="Ferredoxin-NADP_redctase_2"/>
</dbReference>
<dbReference type="STRING" id="1802538.A2382_02830"/>
<dbReference type="AlphaFoldDB" id="A0A1F8CUA2"/>
<dbReference type="InterPro" id="IPR005982">
    <property type="entry name" value="Thioredox_Rdtase"/>
</dbReference>
<keyword evidence="1 6" id="KW-0285">Flavoprotein</keyword>
<protein>
    <recommendedName>
        <fullName evidence="6">Thioredoxin reductase</fullName>
        <ecNumber evidence="6">1.8.1.9</ecNumber>
    </recommendedName>
</protein>
<dbReference type="PANTHER" id="PTHR48105">
    <property type="entry name" value="THIOREDOXIN REDUCTASE 1-RELATED-RELATED"/>
    <property type="match status" value="1"/>
</dbReference>
<dbReference type="PRINTS" id="PR00469">
    <property type="entry name" value="PNDRDTASEII"/>
</dbReference>
<dbReference type="Gene3D" id="3.50.50.60">
    <property type="entry name" value="FAD/NAD(P)-binding domain"/>
    <property type="match status" value="2"/>
</dbReference>
<evidence type="ECO:0000256" key="3">
    <source>
        <dbReference type="ARBA" id="ARBA00023002"/>
    </source>
</evidence>
<keyword evidence="5 6" id="KW-0676">Redox-active center</keyword>
<dbReference type="InterPro" id="IPR008255">
    <property type="entry name" value="Pyr_nucl-diS_OxRdtase_2_AS"/>
</dbReference>